<proteinExistence type="predicted"/>
<dbReference type="Proteomes" id="UP000008177">
    <property type="component" value="Unplaced contigs"/>
</dbReference>
<evidence type="ECO:0000313" key="2">
    <source>
        <dbReference type="Proteomes" id="UP000008177"/>
    </source>
</evidence>
<gene>
    <name evidence="1" type="ORF">BofuT4_uP043150.1</name>
</gene>
<organism evidence="1 2">
    <name type="scientific">Botryotinia fuckeliana (strain T4)</name>
    <name type="common">Noble rot fungus</name>
    <name type="synonym">Botrytis cinerea</name>
    <dbReference type="NCBI Taxonomy" id="999810"/>
    <lineage>
        <taxon>Eukaryota</taxon>
        <taxon>Fungi</taxon>
        <taxon>Dikarya</taxon>
        <taxon>Ascomycota</taxon>
        <taxon>Pezizomycotina</taxon>
        <taxon>Leotiomycetes</taxon>
        <taxon>Helotiales</taxon>
        <taxon>Sclerotiniaceae</taxon>
        <taxon>Botrytis</taxon>
    </lineage>
</organism>
<protein>
    <submittedName>
        <fullName evidence="1">Uncharacterized protein</fullName>
    </submittedName>
</protein>
<dbReference type="InParanoid" id="G2Y214"/>
<dbReference type="HOGENOM" id="CLU_2996276_0_0_1"/>
<evidence type="ECO:0000313" key="1">
    <source>
        <dbReference type="EMBL" id="CCD46704.1"/>
    </source>
</evidence>
<accession>G2Y214</accession>
<dbReference type="EMBL" id="FQ790282">
    <property type="protein sequence ID" value="CCD46704.1"/>
    <property type="molecule type" value="Genomic_DNA"/>
</dbReference>
<name>G2Y214_BOTF4</name>
<reference evidence="2" key="1">
    <citation type="journal article" date="2011" name="PLoS Genet.">
        <title>Genomic analysis of the necrotrophic fungal pathogens Sclerotinia sclerotiorum and Botrytis cinerea.</title>
        <authorList>
            <person name="Amselem J."/>
            <person name="Cuomo C.A."/>
            <person name="van Kan J.A."/>
            <person name="Viaud M."/>
            <person name="Benito E.P."/>
            <person name="Couloux A."/>
            <person name="Coutinho P.M."/>
            <person name="de Vries R.P."/>
            <person name="Dyer P.S."/>
            <person name="Fillinger S."/>
            <person name="Fournier E."/>
            <person name="Gout L."/>
            <person name="Hahn M."/>
            <person name="Kohn L."/>
            <person name="Lapalu N."/>
            <person name="Plummer K.M."/>
            <person name="Pradier J.M."/>
            <person name="Quevillon E."/>
            <person name="Sharon A."/>
            <person name="Simon A."/>
            <person name="ten Have A."/>
            <person name="Tudzynski B."/>
            <person name="Tudzynski P."/>
            <person name="Wincker P."/>
            <person name="Andrew M."/>
            <person name="Anthouard V."/>
            <person name="Beever R.E."/>
            <person name="Beffa R."/>
            <person name="Benoit I."/>
            <person name="Bouzid O."/>
            <person name="Brault B."/>
            <person name="Chen Z."/>
            <person name="Choquer M."/>
            <person name="Collemare J."/>
            <person name="Cotton P."/>
            <person name="Danchin E.G."/>
            <person name="Da Silva C."/>
            <person name="Gautier A."/>
            <person name="Giraud C."/>
            <person name="Giraud T."/>
            <person name="Gonzalez C."/>
            <person name="Grossetete S."/>
            <person name="Guldener U."/>
            <person name="Henrissat B."/>
            <person name="Howlett B.J."/>
            <person name="Kodira C."/>
            <person name="Kretschmer M."/>
            <person name="Lappartient A."/>
            <person name="Leroch M."/>
            <person name="Levis C."/>
            <person name="Mauceli E."/>
            <person name="Neuveglise C."/>
            <person name="Oeser B."/>
            <person name="Pearson M."/>
            <person name="Poulain J."/>
            <person name="Poussereau N."/>
            <person name="Quesneville H."/>
            <person name="Rascle C."/>
            <person name="Schumacher J."/>
            <person name="Segurens B."/>
            <person name="Sexton A."/>
            <person name="Silva E."/>
            <person name="Sirven C."/>
            <person name="Soanes D.M."/>
            <person name="Talbot N.J."/>
            <person name="Templeton M."/>
            <person name="Yandava C."/>
            <person name="Yarden O."/>
            <person name="Zeng Q."/>
            <person name="Rollins J.A."/>
            <person name="Lebrun M.H."/>
            <person name="Dickman M."/>
        </authorList>
    </citation>
    <scope>NUCLEOTIDE SEQUENCE [LARGE SCALE GENOMIC DNA]</scope>
    <source>
        <strain evidence="2">T4</strain>
    </source>
</reference>
<dbReference type="AlphaFoldDB" id="G2Y214"/>
<sequence>MHHLPTIHKPIHQAPNPINPEKCTQIDILQLADRKKRSFGASLLVSAGRNMFVLFNI</sequence>